<dbReference type="Proteomes" id="UP000319257">
    <property type="component" value="Unassembled WGS sequence"/>
</dbReference>
<evidence type="ECO:0000313" key="1">
    <source>
        <dbReference type="EMBL" id="TPX12969.1"/>
    </source>
</evidence>
<accession>A0A507B6H1</accession>
<dbReference type="AlphaFoldDB" id="A0A507B6H1"/>
<dbReference type="OrthoDB" id="674948at2759"/>
<sequence>MQIEHPLQVDLLILGAGWTSGFLFPLLRRKGLVYAATTTSGRDETIPFKYDPSSDDPSPFRRLPSATTVLITFPLRGKGPSSHLTRLYTETHRDISATTPRFIQFGSTGIWNTPSWNDSSSPYDETNPRAVAEDELLAVSDAVVLNLAGLYGGTRQPRNWVDRVAKTKAELKAKGALHLIHGDDVARAVVAAHENFEKVKGQRWLLSDLHVYDWWDLVLAWAVDTLQAAEDDSIEDQKSQTVMARQAELKDWVVELMHEEGVRALPRDTPLLGRVLDGRGFWEALSLIPMHVLRVPGGR</sequence>
<dbReference type="PANTHER" id="PTHR40129">
    <property type="entry name" value="KETOPANTOATE REDUCTASE N-TERMINAL DOMAIN-CONTAINING PROTEIN"/>
    <property type="match status" value="1"/>
</dbReference>
<dbReference type="EMBL" id="SKBQ01000038">
    <property type="protein sequence ID" value="TPX12969.1"/>
    <property type="molecule type" value="Genomic_DNA"/>
</dbReference>
<dbReference type="InParanoid" id="A0A507B6H1"/>
<dbReference type="RefSeq" id="XP_030994680.1">
    <property type="nucleotide sequence ID" value="XM_031141266.1"/>
</dbReference>
<dbReference type="SUPFAM" id="SSF51735">
    <property type="entry name" value="NAD(P)-binding Rossmann-fold domains"/>
    <property type="match status" value="1"/>
</dbReference>
<dbReference type="PANTHER" id="PTHR40129:SF2">
    <property type="entry name" value="KETOPANTOATE REDUCTASE N-TERMINAL DOMAIN-CONTAINING PROTEIN"/>
    <property type="match status" value="1"/>
</dbReference>
<proteinExistence type="predicted"/>
<evidence type="ECO:0000313" key="2">
    <source>
        <dbReference type="Proteomes" id="UP000319257"/>
    </source>
</evidence>
<organism evidence="1 2">
    <name type="scientific">Thyridium curvatum</name>
    <dbReference type="NCBI Taxonomy" id="1093900"/>
    <lineage>
        <taxon>Eukaryota</taxon>
        <taxon>Fungi</taxon>
        <taxon>Dikarya</taxon>
        <taxon>Ascomycota</taxon>
        <taxon>Pezizomycotina</taxon>
        <taxon>Sordariomycetes</taxon>
        <taxon>Sordariomycetidae</taxon>
        <taxon>Thyridiales</taxon>
        <taxon>Thyridiaceae</taxon>
        <taxon>Thyridium</taxon>
    </lineage>
</organism>
<keyword evidence="2" id="KW-1185">Reference proteome</keyword>
<name>A0A507B6H1_9PEZI</name>
<protein>
    <submittedName>
        <fullName evidence="1">Uncharacterized protein</fullName>
    </submittedName>
</protein>
<gene>
    <name evidence="1" type="ORF">E0L32_006614</name>
</gene>
<dbReference type="STRING" id="1093900.A0A507B6H1"/>
<reference evidence="1 2" key="1">
    <citation type="submission" date="2019-06" db="EMBL/GenBank/DDBJ databases">
        <title>Draft genome sequence of the filamentous fungus Phialemoniopsis curvata isolated from diesel fuel.</title>
        <authorList>
            <person name="Varaljay V.A."/>
            <person name="Lyon W.J."/>
            <person name="Crouch A.L."/>
            <person name="Drake C.E."/>
            <person name="Hollomon J.M."/>
            <person name="Nadeau L.J."/>
            <person name="Nunn H.S."/>
            <person name="Stevenson B.S."/>
            <person name="Bojanowski C.L."/>
            <person name="Crookes-Goodson W.J."/>
        </authorList>
    </citation>
    <scope>NUCLEOTIDE SEQUENCE [LARGE SCALE GENOMIC DNA]</scope>
    <source>
        <strain evidence="1 2">D216</strain>
    </source>
</reference>
<dbReference type="GeneID" id="41974061"/>
<comment type="caution">
    <text evidence="1">The sequence shown here is derived from an EMBL/GenBank/DDBJ whole genome shotgun (WGS) entry which is preliminary data.</text>
</comment>
<dbReference type="InterPro" id="IPR036291">
    <property type="entry name" value="NAD(P)-bd_dom_sf"/>
</dbReference>
<dbReference type="Gene3D" id="3.40.50.720">
    <property type="entry name" value="NAD(P)-binding Rossmann-like Domain"/>
    <property type="match status" value="1"/>
</dbReference>